<sequence length="225" mass="25470">PFLQVDLLEPVKVTAVITKGDPESQQWVKSFFIAYSNDSFNWKKAEQLSGKAKEFIGNEDQNSAVINVLPIPFKSRYVQIIPSKWHRWISMRTELLGCKKEQECREPMGLENGVLADGQISATSSLDWNSTPSHGRISDRNGWTADTTDKNPSIEVDFLEPRNVSAVVTKGTGDSDYWVTKYKVLFSEDNKRWYPVIDFNGHVIVKSNCCIPGRTPRVSKVKTID</sequence>
<dbReference type="PANTHER" id="PTHR24543">
    <property type="entry name" value="MULTICOPPER OXIDASE-RELATED"/>
    <property type="match status" value="1"/>
</dbReference>
<feature type="domain" description="F5/8 type C" evidence="1">
    <location>
        <begin position="1"/>
        <end position="98"/>
    </location>
</feature>
<dbReference type="PROSITE" id="PS50022">
    <property type="entry name" value="FA58C_3"/>
    <property type="match status" value="2"/>
</dbReference>
<protein>
    <recommendedName>
        <fullName evidence="1">F5/8 type C domain-containing protein</fullName>
    </recommendedName>
</protein>
<accession>A0AAV6TEQ1</accession>
<dbReference type="InterPro" id="IPR008979">
    <property type="entry name" value="Galactose-bd-like_sf"/>
</dbReference>
<dbReference type="Pfam" id="PF00754">
    <property type="entry name" value="F5_F8_type_C"/>
    <property type="match status" value="2"/>
</dbReference>
<keyword evidence="3" id="KW-1185">Reference proteome</keyword>
<organism evidence="2 3">
    <name type="scientific">Oedothorax gibbosus</name>
    <dbReference type="NCBI Taxonomy" id="931172"/>
    <lineage>
        <taxon>Eukaryota</taxon>
        <taxon>Metazoa</taxon>
        <taxon>Ecdysozoa</taxon>
        <taxon>Arthropoda</taxon>
        <taxon>Chelicerata</taxon>
        <taxon>Arachnida</taxon>
        <taxon>Araneae</taxon>
        <taxon>Araneomorphae</taxon>
        <taxon>Entelegynae</taxon>
        <taxon>Araneoidea</taxon>
        <taxon>Linyphiidae</taxon>
        <taxon>Erigoninae</taxon>
        <taxon>Oedothorax</taxon>
    </lineage>
</organism>
<reference evidence="2 3" key="1">
    <citation type="journal article" date="2022" name="Nat. Ecol. Evol.">
        <title>A masculinizing supergene underlies an exaggerated male reproductive morph in a spider.</title>
        <authorList>
            <person name="Hendrickx F."/>
            <person name="De Corte Z."/>
            <person name="Sonet G."/>
            <person name="Van Belleghem S.M."/>
            <person name="Kostlbacher S."/>
            <person name="Vangestel C."/>
        </authorList>
    </citation>
    <scope>NUCLEOTIDE SEQUENCE [LARGE SCALE GENOMIC DNA]</scope>
    <source>
        <strain evidence="2">W744_W776</strain>
    </source>
</reference>
<dbReference type="InterPro" id="IPR000421">
    <property type="entry name" value="FA58C"/>
</dbReference>
<feature type="non-terminal residue" evidence="2">
    <location>
        <position position="1"/>
    </location>
</feature>
<gene>
    <name evidence="2" type="ORF">JTE90_008141</name>
</gene>
<dbReference type="AlphaFoldDB" id="A0AAV6TEQ1"/>
<feature type="domain" description="F5/8 type C" evidence="1">
    <location>
        <begin position="104"/>
        <end position="208"/>
    </location>
</feature>
<dbReference type="SUPFAM" id="SSF49785">
    <property type="entry name" value="Galactose-binding domain-like"/>
    <property type="match status" value="2"/>
</dbReference>
<dbReference type="PROSITE" id="PS01286">
    <property type="entry name" value="FA58C_2"/>
    <property type="match status" value="1"/>
</dbReference>
<evidence type="ECO:0000313" key="2">
    <source>
        <dbReference type="EMBL" id="KAG8160101.1"/>
    </source>
</evidence>
<evidence type="ECO:0000259" key="1">
    <source>
        <dbReference type="PROSITE" id="PS50022"/>
    </source>
</evidence>
<proteinExistence type="predicted"/>
<dbReference type="Gene3D" id="2.60.120.260">
    <property type="entry name" value="Galactose-binding domain-like"/>
    <property type="match status" value="2"/>
</dbReference>
<evidence type="ECO:0000313" key="3">
    <source>
        <dbReference type="Proteomes" id="UP000827092"/>
    </source>
</evidence>
<dbReference type="Proteomes" id="UP000827092">
    <property type="component" value="Unassembled WGS sequence"/>
</dbReference>
<dbReference type="CDD" id="cd00057">
    <property type="entry name" value="FA58C"/>
    <property type="match status" value="1"/>
</dbReference>
<comment type="caution">
    <text evidence="2">The sequence shown here is derived from an EMBL/GenBank/DDBJ whole genome shotgun (WGS) entry which is preliminary data.</text>
</comment>
<dbReference type="EMBL" id="JAFNEN010005828">
    <property type="protein sequence ID" value="KAG8160101.1"/>
    <property type="molecule type" value="Genomic_DNA"/>
</dbReference>
<name>A0AAV6TEQ1_9ARAC</name>